<dbReference type="Proteomes" id="UP001604336">
    <property type="component" value="Unassembled WGS sequence"/>
</dbReference>
<dbReference type="InterPro" id="IPR011598">
    <property type="entry name" value="bHLH_dom"/>
</dbReference>
<dbReference type="GO" id="GO:0005634">
    <property type="term" value="C:nucleus"/>
    <property type="evidence" value="ECO:0007669"/>
    <property type="project" value="UniProtKB-SubCell"/>
</dbReference>
<keyword evidence="2" id="KW-0805">Transcription regulation</keyword>
<gene>
    <name evidence="8" type="ORF">Adt_41491</name>
</gene>
<evidence type="ECO:0000313" key="8">
    <source>
        <dbReference type="EMBL" id="KAL2465640.1"/>
    </source>
</evidence>
<evidence type="ECO:0000256" key="3">
    <source>
        <dbReference type="ARBA" id="ARBA00023125"/>
    </source>
</evidence>
<keyword evidence="4" id="KW-0804">Transcription</keyword>
<feature type="compositionally biased region" description="Low complexity" evidence="6">
    <location>
        <begin position="356"/>
        <end position="367"/>
    </location>
</feature>
<feature type="compositionally biased region" description="Polar residues" evidence="6">
    <location>
        <begin position="388"/>
        <end position="397"/>
    </location>
</feature>
<dbReference type="Gene3D" id="4.10.280.10">
    <property type="entry name" value="Helix-loop-helix DNA-binding domain"/>
    <property type="match status" value="1"/>
</dbReference>
<sequence length="397" mass="41911">MPAMNVNSLLNFPEIPNHQNSETHFDLTSSNEDFLEQMLSSASSFPWELSAASEPSLTDDQSPQPNMLSHFDDQSALLASKLRHQQISDGAAAKALMFQQQLMLSRGLAGNGLRSPAWAGSGLLPVPSSHNGHHDVVNGSSKSANPANEALYNGLIGSLGQTSNQPPHVHLPQGEAIQAQNFGAPAAEAAAAATVNEPAGSGGRTPPQPRQRVRARRGQATDPHSIAERLRRERIAERMKALQELVPNANKTDKASMLDEIIDYVKFLQLQVKVLSMSRMGNAAAVVPRVADISLEGRSSNGNKNDGTRSTEQQVAKLLEEDMGSAMQYLQGKGLCLMPISLANAVSTATCHSRNPMAGGPSSPSMSVLTVQSATAGGNGGGEVSVKDATTSVSSKP</sequence>
<reference evidence="9" key="1">
    <citation type="submission" date="2024-07" db="EMBL/GenBank/DDBJ databases">
        <title>Two chromosome-level genome assemblies of Korean endemic species Abeliophyllum distichum and Forsythia ovata (Oleaceae).</title>
        <authorList>
            <person name="Jang H."/>
        </authorList>
    </citation>
    <scope>NUCLEOTIDE SEQUENCE [LARGE SCALE GENOMIC DNA]</scope>
</reference>
<name>A0ABD1PP34_9LAMI</name>
<dbReference type="PANTHER" id="PTHR16223">
    <property type="entry name" value="TRANSCRIPTION FACTOR BHLH83-RELATED"/>
    <property type="match status" value="1"/>
</dbReference>
<dbReference type="FunFam" id="4.10.280.10:FF:000017">
    <property type="entry name" value="Transcription factor bHLH66"/>
    <property type="match status" value="1"/>
</dbReference>
<accession>A0ABD1PP34</accession>
<dbReference type="GO" id="GO:0080147">
    <property type="term" value="P:root hair cell development"/>
    <property type="evidence" value="ECO:0007669"/>
    <property type="project" value="UniProtKB-ARBA"/>
</dbReference>
<dbReference type="SUPFAM" id="SSF47459">
    <property type="entry name" value="HLH, helix-loop-helix DNA-binding domain"/>
    <property type="match status" value="1"/>
</dbReference>
<dbReference type="Pfam" id="PF00010">
    <property type="entry name" value="HLH"/>
    <property type="match status" value="1"/>
</dbReference>
<feature type="domain" description="BHLH" evidence="7">
    <location>
        <begin position="219"/>
        <end position="268"/>
    </location>
</feature>
<evidence type="ECO:0000313" key="9">
    <source>
        <dbReference type="Proteomes" id="UP001604336"/>
    </source>
</evidence>
<dbReference type="InterPro" id="IPR036638">
    <property type="entry name" value="HLH_DNA-bd_sf"/>
</dbReference>
<dbReference type="PROSITE" id="PS50888">
    <property type="entry name" value="BHLH"/>
    <property type="match status" value="1"/>
</dbReference>
<organism evidence="8 9">
    <name type="scientific">Abeliophyllum distichum</name>
    <dbReference type="NCBI Taxonomy" id="126358"/>
    <lineage>
        <taxon>Eukaryota</taxon>
        <taxon>Viridiplantae</taxon>
        <taxon>Streptophyta</taxon>
        <taxon>Embryophyta</taxon>
        <taxon>Tracheophyta</taxon>
        <taxon>Spermatophyta</taxon>
        <taxon>Magnoliopsida</taxon>
        <taxon>eudicotyledons</taxon>
        <taxon>Gunneridae</taxon>
        <taxon>Pentapetalae</taxon>
        <taxon>asterids</taxon>
        <taxon>lamiids</taxon>
        <taxon>Lamiales</taxon>
        <taxon>Oleaceae</taxon>
        <taxon>Forsythieae</taxon>
        <taxon>Abeliophyllum</taxon>
    </lineage>
</organism>
<keyword evidence="3" id="KW-0238">DNA-binding</keyword>
<feature type="compositionally biased region" description="Low complexity" evidence="6">
    <location>
        <begin position="188"/>
        <end position="199"/>
    </location>
</feature>
<proteinExistence type="predicted"/>
<evidence type="ECO:0000256" key="5">
    <source>
        <dbReference type="ARBA" id="ARBA00023242"/>
    </source>
</evidence>
<dbReference type="SMART" id="SM00353">
    <property type="entry name" value="HLH"/>
    <property type="match status" value="1"/>
</dbReference>
<keyword evidence="5" id="KW-0539">Nucleus</keyword>
<evidence type="ECO:0000256" key="4">
    <source>
        <dbReference type="ARBA" id="ARBA00023163"/>
    </source>
</evidence>
<feature type="region of interest" description="Disordered" evidence="6">
    <location>
        <begin position="188"/>
        <end position="224"/>
    </location>
</feature>
<evidence type="ECO:0000256" key="1">
    <source>
        <dbReference type="ARBA" id="ARBA00004123"/>
    </source>
</evidence>
<evidence type="ECO:0000259" key="7">
    <source>
        <dbReference type="PROSITE" id="PS50888"/>
    </source>
</evidence>
<evidence type="ECO:0000256" key="2">
    <source>
        <dbReference type="ARBA" id="ARBA00023015"/>
    </source>
</evidence>
<keyword evidence="9" id="KW-1185">Reference proteome</keyword>
<feature type="region of interest" description="Disordered" evidence="6">
    <location>
        <begin position="355"/>
        <end position="397"/>
    </location>
</feature>
<dbReference type="GO" id="GO:0003677">
    <property type="term" value="F:DNA binding"/>
    <property type="evidence" value="ECO:0007669"/>
    <property type="project" value="UniProtKB-KW"/>
</dbReference>
<comment type="caution">
    <text evidence="8">The sequence shown here is derived from an EMBL/GenBank/DDBJ whole genome shotgun (WGS) entry which is preliminary data.</text>
</comment>
<dbReference type="InterPro" id="IPR045843">
    <property type="entry name" value="IND-like"/>
</dbReference>
<dbReference type="PANTHER" id="PTHR16223:SF268">
    <property type="entry name" value="SPERMATOGENESIS- AND OOGENESIS-SPECIFIC BASIC HELIX-LOOP-HELIX-CONTAINING PROTEIN 2"/>
    <property type="match status" value="1"/>
</dbReference>
<evidence type="ECO:0000256" key="6">
    <source>
        <dbReference type="SAM" id="MobiDB-lite"/>
    </source>
</evidence>
<protein>
    <submittedName>
        <fullName evidence="8">Transcription factor bHLH</fullName>
    </submittedName>
</protein>
<dbReference type="EMBL" id="JBFOLK010000013">
    <property type="protein sequence ID" value="KAL2465640.1"/>
    <property type="molecule type" value="Genomic_DNA"/>
</dbReference>
<dbReference type="AlphaFoldDB" id="A0ABD1PP34"/>
<comment type="subcellular location">
    <subcellularLocation>
        <location evidence="1">Nucleus</location>
    </subcellularLocation>
</comment>
<dbReference type="GO" id="GO:0006355">
    <property type="term" value="P:regulation of DNA-templated transcription"/>
    <property type="evidence" value="ECO:0007669"/>
    <property type="project" value="UniProtKB-ARBA"/>
</dbReference>